<dbReference type="PANTHER" id="PTHR43706">
    <property type="entry name" value="NADH DEHYDROGENASE"/>
    <property type="match status" value="1"/>
</dbReference>
<evidence type="ECO:0000256" key="2">
    <source>
        <dbReference type="ARBA" id="ARBA00012637"/>
    </source>
</evidence>
<evidence type="ECO:0000256" key="5">
    <source>
        <dbReference type="ARBA" id="ARBA00023002"/>
    </source>
</evidence>
<dbReference type="PANTHER" id="PTHR43706:SF47">
    <property type="entry name" value="EXTERNAL NADH-UBIQUINONE OXIDOREDUCTASE 1, MITOCHONDRIAL-RELATED"/>
    <property type="match status" value="1"/>
</dbReference>
<accession>A0A2G8RZS2</accession>
<evidence type="ECO:0000256" key="4">
    <source>
        <dbReference type="ARBA" id="ARBA00022827"/>
    </source>
</evidence>
<dbReference type="InterPro" id="IPR036188">
    <property type="entry name" value="FAD/NAD-bd_sf"/>
</dbReference>
<evidence type="ECO:0000256" key="7">
    <source>
        <dbReference type="ARBA" id="ARBA00047599"/>
    </source>
</evidence>
<keyword evidence="10" id="KW-0472">Membrane</keyword>
<keyword evidence="12" id="KW-1185">Reference proteome</keyword>
<dbReference type="SUPFAM" id="SSF51905">
    <property type="entry name" value="FAD/NAD(P)-binding domain"/>
    <property type="match status" value="1"/>
</dbReference>
<sequence length="210" mass="22823">MAMQAARVRVLGRSLASPRPCALPRFQPSRLRQQSTVTGAEAGASGPPPPPPTAKVSAWRRFLQATGSVTLVTAASGVAFYYFAQKDRTPGTQLPHDPSKKTLVICGSGWGATSLLNSLDTNDYNVILISPRNYFLFTPLLPSVAVGTLAPRSILQPTRYVTRHKQRQVTVIEASATDVDRAENPSGDIFQKHYGGWLLRKVGVRANRRA</sequence>
<keyword evidence="5" id="KW-0560">Oxidoreductase</keyword>
<dbReference type="GO" id="GO:0050136">
    <property type="term" value="F:NADH dehydrogenase (quinone) (non-electrogenic) activity"/>
    <property type="evidence" value="ECO:0007669"/>
    <property type="project" value="UniProtKB-EC"/>
</dbReference>
<keyword evidence="10" id="KW-1133">Transmembrane helix</keyword>
<comment type="catalytic activity">
    <reaction evidence="8">
        <text>a ubiquinone + NADH + H(+) = a ubiquinol + NAD(+)</text>
        <dbReference type="Rhea" id="RHEA:23152"/>
        <dbReference type="Rhea" id="RHEA-COMP:9565"/>
        <dbReference type="Rhea" id="RHEA-COMP:9566"/>
        <dbReference type="ChEBI" id="CHEBI:15378"/>
        <dbReference type="ChEBI" id="CHEBI:16389"/>
        <dbReference type="ChEBI" id="CHEBI:17976"/>
        <dbReference type="ChEBI" id="CHEBI:57540"/>
        <dbReference type="ChEBI" id="CHEBI:57945"/>
    </reaction>
</comment>
<keyword evidence="3" id="KW-0285">Flavoprotein</keyword>
<comment type="caution">
    <text evidence="11">The sequence shown here is derived from an EMBL/GenBank/DDBJ whole genome shotgun (WGS) entry which is preliminary data.</text>
</comment>
<evidence type="ECO:0000256" key="1">
    <source>
        <dbReference type="ARBA" id="ARBA00005272"/>
    </source>
</evidence>
<evidence type="ECO:0000313" key="12">
    <source>
        <dbReference type="Proteomes" id="UP000230002"/>
    </source>
</evidence>
<feature type="transmembrane region" description="Helical" evidence="10">
    <location>
        <begin position="62"/>
        <end position="84"/>
    </location>
</feature>
<keyword evidence="10" id="KW-0812">Transmembrane</keyword>
<dbReference type="Gene3D" id="3.50.50.100">
    <property type="match status" value="1"/>
</dbReference>
<evidence type="ECO:0000256" key="9">
    <source>
        <dbReference type="SAM" id="MobiDB-lite"/>
    </source>
</evidence>
<comment type="similarity">
    <text evidence="1">Belongs to the NADH dehydrogenase family.</text>
</comment>
<evidence type="ECO:0000256" key="6">
    <source>
        <dbReference type="ARBA" id="ARBA00023027"/>
    </source>
</evidence>
<dbReference type="InterPro" id="IPR045024">
    <property type="entry name" value="NDH-2"/>
</dbReference>
<feature type="transmembrane region" description="Helical" evidence="10">
    <location>
        <begin position="134"/>
        <end position="155"/>
    </location>
</feature>
<dbReference type="GO" id="GO:0005739">
    <property type="term" value="C:mitochondrion"/>
    <property type="evidence" value="ECO:0007669"/>
    <property type="project" value="TreeGrafter"/>
</dbReference>
<evidence type="ECO:0000256" key="3">
    <source>
        <dbReference type="ARBA" id="ARBA00022630"/>
    </source>
</evidence>
<proteinExistence type="inferred from homology"/>
<dbReference type="AlphaFoldDB" id="A0A2G8RZS2"/>
<dbReference type="OrthoDB" id="3244603at2759"/>
<evidence type="ECO:0000256" key="10">
    <source>
        <dbReference type="SAM" id="Phobius"/>
    </source>
</evidence>
<evidence type="ECO:0000256" key="8">
    <source>
        <dbReference type="ARBA" id="ARBA00049010"/>
    </source>
</evidence>
<keyword evidence="4" id="KW-0274">FAD</keyword>
<reference evidence="11 12" key="1">
    <citation type="journal article" date="2015" name="Sci. Rep.">
        <title>Chromosome-level genome map provides insights into diverse defense mechanisms in the medicinal fungus Ganoderma sinense.</title>
        <authorList>
            <person name="Zhu Y."/>
            <person name="Xu J."/>
            <person name="Sun C."/>
            <person name="Zhou S."/>
            <person name="Xu H."/>
            <person name="Nelson D.R."/>
            <person name="Qian J."/>
            <person name="Song J."/>
            <person name="Luo H."/>
            <person name="Xiang L."/>
            <person name="Li Y."/>
            <person name="Xu Z."/>
            <person name="Ji A."/>
            <person name="Wang L."/>
            <person name="Lu S."/>
            <person name="Hayward A."/>
            <person name="Sun W."/>
            <person name="Li X."/>
            <person name="Schwartz D.C."/>
            <person name="Wang Y."/>
            <person name="Chen S."/>
        </authorList>
    </citation>
    <scope>NUCLEOTIDE SEQUENCE [LARGE SCALE GENOMIC DNA]</scope>
    <source>
        <strain evidence="11 12">ZZ0214-1</strain>
    </source>
</reference>
<gene>
    <name evidence="11" type="ORF">GSI_10155</name>
</gene>
<evidence type="ECO:0000313" key="11">
    <source>
        <dbReference type="EMBL" id="PIL27016.1"/>
    </source>
</evidence>
<comment type="catalytic activity">
    <reaction evidence="7">
        <text>a quinone + NADH + H(+) = a quinol + NAD(+)</text>
        <dbReference type="Rhea" id="RHEA:46160"/>
        <dbReference type="ChEBI" id="CHEBI:15378"/>
        <dbReference type="ChEBI" id="CHEBI:24646"/>
        <dbReference type="ChEBI" id="CHEBI:57540"/>
        <dbReference type="ChEBI" id="CHEBI:57945"/>
        <dbReference type="ChEBI" id="CHEBI:132124"/>
        <dbReference type="EC" id="1.6.5.9"/>
    </reaction>
</comment>
<feature type="region of interest" description="Disordered" evidence="9">
    <location>
        <begin position="21"/>
        <end position="54"/>
    </location>
</feature>
<dbReference type="Proteomes" id="UP000230002">
    <property type="component" value="Unassembled WGS sequence"/>
</dbReference>
<name>A0A2G8RZS2_9APHY</name>
<organism evidence="11 12">
    <name type="scientific">Ganoderma sinense ZZ0214-1</name>
    <dbReference type="NCBI Taxonomy" id="1077348"/>
    <lineage>
        <taxon>Eukaryota</taxon>
        <taxon>Fungi</taxon>
        <taxon>Dikarya</taxon>
        <taxon>Basidiomycota</taxon>
        <taxon>Agaricomycotina</taxon>
        <taxon>Agaricomycetes</taxon>
        <taxon>Polyporales</taxon>
        <taxon>Polyporaceae</taxon>
        <taxon>Ganoderma</taxon>
    </lineage>
</organism>
<protein>
    <recommendedName>
        <fullName evidence="2">NADH:ubiquinone reductase (non-electrogenic)</fullName>
        <ecNumber evidence="2">1.6.5.9</ecNumber>
    </recommendedName>
</protein>
<dbReference type="STRING" id="1077348.A0A2G8RZS2"/>
<dbReference type="EC" id="1.6.5.9" evidence="2"/>
<dbReference type="EMBL" id="AYKW01000034">
    <property type="protein sequence ID" value="PIL27016.1"/>
    <property type="molecule type" value="Genomic_DNA"/>
</dbReference>
<keyword evidence="6" id="KW-0520">NAD</keyword>